<dbReference type="GO" id="GO:0000976">
    <property type="term" value="F:transcription cis-regulatory region binding"/>
    <property type="evidence" value="ECO:0007669"/>
    <property type="project" value="TreeGrafter"/>
</dbReference>
<name>A0A918QB47_9CAUL</name>
<feature type="domain" description="HTH tetR-type" evidence="3">
    <location>
        <begin position="15"/>
        <end position="75"/>
    </location>
</feature>
<dbReference type="PROSITE" id="PS50977">
    <property type="entry name" value="HTH_TETR_2"/>
    <property type="match status" value="1"/>
</dbReference>
<dbReference type="PRINTS" id="PR00455">
    <property type="entry name" value="HTHTETR"/>
</dbReference>
<dbReference type="InterPro" id="IPR009057">
    <property type="entry name" value="Homeodomain-like_sf"/>
</dbReference>
<dbReference type="Gene3D" id="1.10.357.10">
    <property type="entry name" value="Tetracycline Repressor, domain 2"/>
    <property type="match status" value="1"/>
</dbReference>
<dbReference type="InterPro" id="IPR050109">
    <property type="entry name" value="HTH-type_TetR-like_transc_reg"/>
</dbReference>
<dbReference type="GO" id="GO:0003700">
    <property type="term" value="F:DNA-binding transcription factor activity"/>
    <property type="evidence" value="ECO:0007669"/>
    <property type="project" value="TreeGrafter"/>
</dbReference>
<evidence type="ECO:0000256" key="2">
    <source>
        <dbReference type="PROSITE-ProRule" id="PRU00335"/>
    </source>
</evidence>
<accession>A0A918QB47</accession>
<protein>
    <submittedName>
        <fullName evidence="4">TetR family transcriptional regulator</fullName>
    </submittedName>
</protein>
<comment type="caution">
    <text evidence="4">The sequence shown here is derived from an EMBL/GenBank/DDBJ whole genome shotgun (WGS) entry which is preliminary data.</text>
</comment>
<dbReference type="PANTHER" id="PTHR30055">
    <property type="entry name" value="HTH-TYPE TRANSCRIPTIONAL REGULATOR RUTR"/>
    <property type="match status" value="1"/>
</dbReference>
<keyword evidence="1 2" id="KW-0238">DNA-binding</keyword>
<dbReference type="InterPro" id="IPR039536">
    <property type="entry name" value="TetR_C_Proteobacteria"/>
</dbReference>
<dbReference type="PANTHER" id="PTHR30055:SF146">
    <property type="entry name" value="HTH-TYPE TRANSCRIPTIONAL DUAL REGULATOR CECR"/>
    <property type="match status" value="1"/>
</dbReference>
<sequence>MTEISPARRGRPVDPDLYAKIVSAACTLFSELGFQATTMDKVAREAKISKLSIYKHFENKDALFSAIIAGRCQDFAPKSLFDGVEGTAEDQLLAVGASLLRLLLSADVRSVEAMIMSDNANQAQLSRLYFEAGPMRFITQIEALLRHLHDRQALSVPDPKQSARLFAALFQGSDLLAVVNFDVEIAEREDEISSYCQSAVAIFLAAHRMR</sequence>
<dbReference type="AlphaFoldDB" id="A0A918QB47"/>
<dbReference type="RefSeq" id="WP_189487312.1">
    <property type="nucleotide sequence ID" value="NZ_BMZB01000003.1"/>
</dbReference>
<dbReference type="Pfam" id="PF00440">
    <property type="entry name" value="TetR_N"/>
    <property type="match status" value="1"/>
</dbReference>
<dbReference type="EMBL" id="BMZB01000003">
    <property type="protein sequence ID" value="GGZ38428.1"/>
    <property type="molecule type" value="Genomic_DNA"/>
</dbReference>
<evidence type="ECO:0000259" key="3">
    <source>
        <dbReference type="PROSITE" id="PS50977"/>
    </source>
</evidence>
<gene>
    <name evidence="4" type="ORF">GCM10011273_26280</name>
</gene>
<reference evidence="4" key="1">
    <citation type="journal article" date="2014" name="Int. J. Syst. Evol. Microbiol.">
        <title>Complete genome sequence of Corynebacterium casei LMG S-19264T (=DSM 44701T), isolated from a smear-ripened cheese.</title>
        <authorList>
            <consortium name="US DOE Joint Genome Institute (JGI-PGF)"/>
            <person name="Walter F."/>
            <person name="Albersmeier A."/>
            <person name="Kalinowski J."/>
            <person name="Ruckert C."/>
        </authorList>
    </citation>
    <scope>NUCLEOTIDE SEQUENCE</scope>
    <source>
        <strain evidence="4">KCTC 32296</strain>
    </source>
</reference>
<evidence type="ECO:0000313" key="4">
    <source>
        <dbReference type="EMBL" id="GGZ38428.1"/>
    </source>
</evidence>
<keyword evidence="5" id="KW-1185">Reference proteome</keyword>
<feature type="DNA-binding region" description="H-T-H motif" evidence="2">
    <location>
        <begin position="38"/>
        <end position="57"/>
    </location>
</feature>
<dbReference type="Pfam" id="PF14246">
    <property type="entry name" value="TetR_C_7"/>
    <property type="match status" value="1"/>
</dbReference>
<dbReference type="Proteomes" id="UP000662572">
    <property type="component" value="Unassembled WGS sequence"/>
</dbReference>
<reference evidence="4" key="2">
    <citation type="submission" date="2020-09" db="EMBL/GenBank/DDBJ databases">
        <authorList>
            <person name="Sun Q."/>
            <person name="Kim S."/>
        </authorList>
    </citation>
    <scope>NUCLEOTIDE SEQUENCE</scope>
    <source>
        <strain evidence="4">KCTC 32296</strain>
    </source>
</reference>
<proteinExistence type="predicted"/>
<dbReference type="SUPFAM" id="SSF46689">
    <property type="entry name" value="Homeodomain-like"/>
    <property type="match status" value="1"/>
</dbReference>
<evidence type="ECO:0000256" key="1">
    <source>
        <dbReference type="ARBA" id="ARBA00023125"/>
    </source>
</evidence>
<organism evidence="4 5">
    <name type="scientific">Asticcacaulis endophyticus</name>
    <dbReference type="NCBI Taxonomy" id="1395890"/>
    <lineage>
        <taxon>Bacteria</taxon>
        <taxon>Pseudomonadati</taxon>
        <taxon>Pseudomonadota</taxon>
        <taxon>Alphaproteobacteria</taxon>
        <taxon>Caulobacterales</taxon>
        <taxon>Caulobacteraceae</taxon>
        <taxon>Asticcacaulis</taxon>
    </lineage>
</organism>
<dbReference type="InterPro" id="IPR001647">
    <property type="entry name" value="HTH_TetR"/>
</dbReference>
<evidence type="ECO:0000313" key="5">
    <source>
        <dbReference type="Proteomes" id="UP000662572"/>
    </source>
</evidence>